<dbReference type="PRINTS" id="PR00019">
    <property type="entry name" value="LEURICHRPT"/>
</dbReference>
<dbReference type="InterPro" id="IPR050541">
    <property type="entry name" value="LRR_TM_domain-containing"/>
</dbReference>
<evidence type="ECO:0000256" key="1">
    <source>
        <dbReference type="ARBA" id="ARBA00022614"/>
    </source>
</evidence>
<keyword evidence="2" id="KW-0732">Signal</keyword>
<dbReference type="InterPro" id="IPR003591">
    <property type="entry name" value="Leu-rich_rpt_typical-subtyp"/>
</dbReference>
<sequence length="528" mass="58680">MNELNWIYRTRHIVYSLSIVLILLAVIGRTTGLANCPIGCKCDDETLVVKCGEGHLDFYAELTFLDLSYNHLMNIPQRTFAYQRKLQELHLNHNKLGAINNFTFMGLQSLTVLNLRGNYLDELERGVFSQLTKLEELNLGANRISKIDPTAFNGLVNLRVLYLDDNTLTSIPTPTFQAMPSLAELFLGSNSFQTIQKEAFVDLKGLSRLDLKTAGLYNISHESLKGLEGLRILDLSDNRLNRIPTVELSTLTRLEELTLGQNVFEVVPEGAFVGLTSLKKLDISGGLNLKRIESGAFGTNTNLETLIIASNKILTEVQEGALSGLPHLKHVTLRDNALATLQEGLFQWNDLHTLDLSENDISCDCRILWLRNLLVLKNATNDNIANVLCKSPERLRDEPLRTVSPELLGCAHSDPRKQAMIGALLVGSAATLTALALIIYRCRRKIREVLKGGWGNSALGRKEREYQKTFSDEDYMARHQHSCNLAKSRSSDDAAAPTSTTPATCSAQIEQFEHDASPKSLQPTPVDP</sequence>
<dbReference type="SUPFAM" id="SSF52058">
    <property type="entry name" value="L domain-like"/>
    <property type="match status" value="1"/>
</dbReference>
<organism evidence="7 8">
    <name type="scientific">Hermetia illucens</name>
    <name type="common">Black soldier fly</name>
    <dbReference type="NCBI Taxonomy" id="343691"/>
    <lineage>
        <taxon>Eukaryota</taxon>
        <taxon>Metazoa</taxon>
        <taxon>Ecdysozoa</taxon>
        <taxon>Arthropoda</taxon>
        <taxon>Hexapoda</taxon>
        <taxon>Insecta</taxon>
        <taxon>Pterygota</taxon>
        <taxon>Neoptera</taxon>
        <taxon>Endopterygota</taxon>
        <taxon>Diptera</taxon>
        <taxon>Brachycera</taxon>
        <taxon>Stratiomyomorpha</taxon>
        <taxon>Stratiomyidae</taxon>
        <taxon>Hermetiinae</taxon>
        <taxon>Hermetia</taxon>
    </lineage>
</organism>
<feature type="region of interest" description="Disordered" evidence="4">
    <location>
        <begin position="484"/>
        <end position="528"/>
    </location>
</feature>
<dbReference type="SMART" id="SM00365">
    <property type="entry name" value="LRR_SD22"/>
    <property type="match status" value="4"/>
</dbReference>
<dbReference type="Proteomes" id="UP000594454">
    <property type="component" value="Chromosome 2"/>
</dbReference>
<dbReference type="GO" id="GO:0005886">
    <property type="term" value="C:plasma membrane"/>
    <property type="evidence" value="ECO:0007669"/>
    <property type="project" value="TreeGrafter"/>
</dbReference>
<accession>A0A7R8YSH8</accession>
<dbReference type="FunFam" id="3.80.10.10:FF:000611">
    <property type="entry name" value="Capricious, isoform E"/>
    <property type="match status" value="1"/>
</dbReference>
<name>A0A7R8YSH8_HERIL</name>
<feature type="transmembrane region" description="Helical" evidence="5">
    <location>
        <begin position="419"/>
        <end position="440"/>
    </location>
</feature>
<dbReference type="Pfam" id="PF13855">
    <property type="entry name" value="LRR_8"/>
    <property type="match status" value="3"/>
</dbReference>
<dbReference type="EMBL" id="LR899010">
    <property type="protein sequence ID" value="CAD7080594.1"/>
    <property type="molecule type" value="Genomic_DNA"/>
</dbReference>
<keyword evidence="1" id="KW-0433">Leucine-rich repeat</keyword>
<keyword evidence="5" id="KW-1133">Transmembrane helix</keyword>
<feature type="domain" description="LRRCT" evidence="6">
    <location>
        <begin position="359"/>
        <end position="411"/>
    </location>
</feature>
<dbReference type="InterPro" id="IPR000483">
    <property type="entry name" value="Cys-rich_flank_reg_C"/>
</dbReference>
<dbReference type="SMART" id="SM00082">
    <property type="entry name" value="LRRCT"/>
    <property type="match status" value="1"/>
</dbReference>
<evidence type="ECO:0000256" key="2">
    <source>
        <dbReference type="ARBA" id="ARBA00022729"/>
    </source>
</evidence>
<feature type="transmembrane region" description="Helical" evidence="5">
    <location>
        <begin position="12"/>
        <end position="32"/>
    </location>
</feature>
<dbReference type="PROSITE" id="PS51450">
    <property type="entry name" value="LRR"/>
    <property type="match status" value="5"/>
</dbReference>
<dbReference type="PANTHER" id="PTHR24369">
    <property type="entry name" value="ANTIGEN BSP, PUTATIVE-RELATED"/>
    <property type="match status" value="1"/>
</dbReference>
<evidence type="ECO:0000256" key="4">
    <source>
        <dbReference type="SAM" id="MobiDB-lite"/>
    </source>
</evidence>
<keyword evidence="5" id="KW-0812">Transmembrane</keyword>
<keyword evidence="3" id="KW-0677">Repeat</keyword>
<dbReference type="FunCoup" id="A0A7R8YSH8">
    <property type="interactions" value="52"/>
</dbReference>
<evidence type="ECO:0000313" key="8">
    <source>
        <dbReference type="Proteomes" id="UP000594454"/>
    </source>
</evidence>
<dbReference type="OrthoDB" id="1055097at2759"/>
<dbReference type="AlphaFoldDB" id="A0A7R8YSH8"/>
<dbReference type="SMART" id="SM00369">
    <property type="entry name" value="LRR_TYP"/>
    <property type="match status" value="11"/>
</dbReference>
<evidence type="ECO:0000313" key="7">
    <source>
        <dbReference type="EMBL" id="CAD7080594.1"/>
    </source>
</evidence>
<evidence type="ECO:0000259" key="6">
    <source>
        <dbReference type="SMART" id="SM00082"/>
    </source>
</evidence>
<dbReference type="InterPro" id="IPR001611">
    <property type="entry name" value="Leu-rich_rpt"/>
</dbReference>
<keyword evidence="5" id="KW-0472">Membrane</keyword>
<dbReference type="InterPro" id="IPR032675">
    <property type="entry name" value="LRR_dom_sf"/>
</dbReference>
<evidence type="ECO:0000256" key="5">
    <source>
        <dbReference type="SAM" id="Phobius"/>
    </source>
</evidence>
<dbReference type="PANTHER" id="PTHR24369:SF210">
    <property type="entry name" value="CHAOPTIN-RELATED"/>
    <property type="match status" value="1"/>
</dbReference>
<proteinExistence type="predicted"/>
<feature type="compositionally biased region" description="Low complexity" evidence="4">
    <location>
        <begin position="493"/>
        <end position="507"/>
    </location>
</feature>
<evidence type="ECO:0000256" key="3">
    <source>
        <dbReference type="ARBA" id="ARBA00022737"/>
    </source>
</evidence>
<dbReference type="Pfam" id="PF13516">
    <property type="entry name" value="LRR_6"/>
    <property type="match status" value="1"/>
</dbReference>
<reference evidence="7 8" key="1">
    <citation type="submission" date="2020-11" db="EMBL/GenBank/DDBJ databases">
        <authorList>
            <person name="Wallbank WR R."/>
            <person name="Pardo Diaz C."/>
            <person name="Kozak K."/>
            <person name="Martin S."/>
            <person name="Jiggins C."/>
            <person name="Moest M."/>
            <person name="Warren A I."/>
            <person name="Generalovic N T."/>
            <person name="Byers J.R.P. K."/>
            <person name="Montejo-Kovacevich G."/>
            <person name="Yen C E."/>
        </authorList>
    </citation>
    <scope>NUCLEOTIDE SEQUENCE [LARGE SCALE GENOMIC DNA]</scope>
</reference>
<dbReference type="Gene3D" id="3.80.10.10">
    <property type="entry name" value="Ribonuclease Inhibitor"/>
    <property type="match status" value="2"/>
</dbReference>
<feature type="compositionally biased region" description="Polar residues" evidence="4">
    <location>
        <begin position="519"/>
        <end position="528"/>
    </location>
</feature>
<protein>
    <recommendedName>
        <fullName evidence="6">LRRCT domain-containing protein</fullName>
    </recommendedName>
</protein>
<keyword evidence="8" id="KW-1185">Reference proteome</keyword>
<dbReference type="InParanoid" id="A0A7R8YSH8"/>
<gene>
    <name evidence="7" type="ORF">HERILL_LOCUS3740</name>
</gene>